<gene>
    <name evidence="1" type="ORF">TM51_08221</name>
</gene>
<dbReference type="EMBL" id="AOSG01000041">
    <property type="protein sequence ID" value="EOR71317.1"/>
    <property type="molecule type" value="Genomic_DNA"/>
</dbReference>
<protein>
    <submittedName>
        <fullName evidence="1">CRISPR-associated protein Cas2</fullName>
    </submittedName>
</protein>
<dbReference type="NCBIfam" id="TIGR01873">
    <property type="entry name" value="cas_CT1978"/>
    <property type="match status" value="1"/>
</dbReference>
<comment type="caution">
    <text evidence="1">The sequence shown here is derived from an EMBL/GenBank/DDBJ whole genome shotgun (WGS) entry which is preliminary data.</text>
</comment>
<dbReference type="Pfam" id="PF09707">
    <property type="entry name" value="Cas_Cas2CT1978"/>
    <property type="match status" value="1"/>
</dbReference>
<dbReference type="CDD" id="cd09755">
    <property type="entry name" value="Cas2_I-E"/>
    <property type="match status" value="1"/>
</dbReference>
<keyword evidence="2" id="KW-1185">Reference proteome</keyword>
<sequence>MAKLVMIATTAVPNHVRGALSRWMIEPVAGVYVGTMSARVRDELWSAVSASVGDGAALCVHPDDNEQGFTVRTAGERRRAIVDFDGLQLVQLSALEGAEQEMPPIPEGW</sequence>
<proteinExistence type="predicted"/>
<dbReference type="InterPro" id="IPR010152">
    <property type="entry name" value="CRISPR-assoc_prot_Cas2_sub"/>
</dbReference>
<dbReference type="Gene3D" id="3.30.70.240">
    <property type="match status" value="1"/>
</dbReference>
<evidence type="ECO:0000313" key="2">
    <source>
        <dbReference type="Proteomes" id="UP000014184"/>
    </source>
</evidence>
<organism evidence="1 2">
    <name type="scientific">Thermobifida fusca TM51</name>
    <dbReference type="NCBI Taxonomy" id="1169414"/>
    <lineage>
        <taxon>Bacteria</taxon>
        <taxon>Bacillati</taxon>
        <taxon>Actinomycetota</taxon>
        <taxon>Actinomycetes</taxon>
        <taxon>Streptosporangiales</taxon>
        <taxon>Nocardiopsidaceae</taxon>
        <taxon>Thermobifida</taxon>
    </lineage>
</organism>
<reference evidence="1 2" key="1">
    <citation type="journal article" date="2013" name="Genome Announc.">
        <title>Draft Genome Sequence of the Lignocellulose Decomposer Thermobifida fusca Strain TM51.</title>
        <authorList>
            <person name="Toth A."/>
            <person name="Barna T."/>
            <person name="Nagy I."/>
            <person name="Horvath B."/>
            <person name="Nagy I."/>
            <person name="Tancsics A."/>
            <person name="Kriszt B."/>
            <person name="Baka E."/>
            <person name="Fekete C."/>
            <person name="Kukolya J."/>
        </authorList>
    </citation>
    <scope>NUCLEOTIDE SEQUENCE [LARGE SCALE GENOMIC DNA]</scope>
    <source>
        <strain evidence="1 2">TM51</strain>
    </source>
</reference>
<accession>A0A9P2TA13</accession>
<dbReference type="Proteomes" id="UP000014184">
    <property type="component" value="Unassembled WGS sequence"/>
</dbReference>
<dbReference type="AlphaFoldDB" id="A0A9P2TA13"/>
<dbReference type="RefSeq" id="WP_016188717.1">
    <property type="nucleotide sequence ID" value="NZ_AOSG01000041.1"/>
</dbReference>
<evidence type="ECO:0000313" key="1">
    <source>
        <dbReference type="EMBL" id="EOR71317.1"/>
    </source>
</evidence>
<name>A0A9P2TA13_THEFU</name>